<keyword evidence="3" id="KW-1185">Reference proteome</keyword>
<gene>
    <name evidence="2" type="ORF">CMC5_083270</name>
</gene>
<dbReference type="STRING" id="52.CMC5_083270"/>
<dbReference type="AlphaFoldDB" id="A0A0K1ETZ4"/>
<organism evidence="2 3">
    <name type="scientific">Chondromyces crocatus</name>
    <dbReference type="NCBI Taxonomy" id="52"/>
    <lineage>
        <taxon>Bacteria</taxon>
        <taxon>Pseudomonadati</taxon>
        <taxon>Myxococcota</taxon>
        <taxon>Polyangia</taxon>
        <taxon>Polyangiales</taxon>
        <taxon>Polyangiaceae</taxon>
        <taxon>Chondromyces</taxon>
    </lineage>
</organism>
<dbReference type="InterPro" id="IPR050923">
    <property type="entry name" value="Cell_Proc_Reg/RNA_Proc"/>
</dbReference>
<proteinExistence type="predicted"/>
<dbReference type="OrthoDB" id="5498906at2"/>
<dbReference type="Pfam" id="PF00498">
    <property type="entry name" value="FHA"/>
    <property type="match status" value="1"/>
</dbReference>
<dbReference type="Proteomes" id="UP000067626">
    <property type="component" value="Chromosome"/>
</dbReference>
<protein>
    <submittedName>
        <fullName evidence="2">Phosphopeptide-binding protein</fullName>
    </submittedName>
</protein>
<dbReference type="RefSeq" id="WP_050435479.1">
    <property type="nucleotide sequence ID" value="NZ_CP012159.1"/>
</dbReference>
<dbReference type="PATRIC" id="fig|52.7.peg.9154"/>
<dbReference type="InterPro" id="IPR000253">
    <property type="entry name" value="FHA_dom"/>
</dbReference>
<accession>A0A0K1ETZ4</accession>
<dbReference type="PROSITE" id="PS50006">
    <property type="entry name" value="FHA_DOMAIN"/>
    <property type="match status" value="1"/>
</dbReference>
<dbReference type="InterPro" id="IPR008984">
    <property type="entry name" value="SMAD_FHA_dom_sf"/>
</dbReference>
<dbReference type="SMART" id="SM00240">
    <property type="entry name" value="FHA"/>
    <property type="match status" value="1"/>
</dbReference>
<dbReference type="SUPFAM" id="SSF49879">
    <property type="entry name" value="SMAD/FHA domain"/>
    <property type="match status" value="1"/>
</dbReference>
<dbReference type="CDD" id="cd00060">
    <property type="entry name" value="FHA"/>
    <property type="match status" value="1"/>
</dbReference>
<evidence type="ECO:0000313" key="3">
    <source>
        <dbReference type="Proteomes" id="UP000067626"/>
    </source>
</evidence>
<sequence>MGIRLRYLAHDLEVPYGEFVIGRSADCQLSLDDPLVSRRHGLLTVSDKGVTIEDLGSRNGVFVNGVRITGKKSLADQDRITIGSQEMNLLGTVELAVSPNKTGNAWARQTQNARTVDIVEPLDGDGDDDEEDDGTTAIASRRLLHETPSHPDKRVNALSLIGGVADKALALGRVDEAERILHRSLTDILVRARMGAEVQPELAAKACTYAARLASATSRGAWVDYIFELNTRLGLLLPGPLVDDLYTVLRKVKSVDMTILRGYLKRIRERADERSPAERFILQRIEGLERLGALK</sequence>
<feature type="domain" description="FHA" evidence="1">
    <location>
        <begin position="19"/>
        <end position="68"/>
    </location>
</feature>
<name>A0A0K1ETZ4_CHOCO</name>
<dbReference type="PANTHER" id="PTHR23308">
    <property type="entry name" value="NUCLEAR INHIBITOR OF PROTEIN PHOSPHATASE-1"/>
    <property type="match status" value="1"/>
</dbReference>
<reference evidence="2 3" key="1">
    <citation type="submission" date="2015-07" db="EMBL/GenBank/DDBJ databases">
        <title>Genome analysis of myxobacterium Chondromyces crocatus Cm c5 reveals a high potential for natural compound synthesis and the genetic basis for the loss of fruiting body formation.</title>
        <authorList>
            <person name="Zaburannyi N."/>
            <person name="Bunk B."/>
            <person name="Maier J."/>
            <person name="Overmann J."/>
            <person name="Mueller R."/>
        </authorList>
    </citation>
    <scope>NUCLEOTIDE SEQUENCE [LARGE SCALE GENOMIC DNA]</scope>
    <source>
        <strain evidence="2 3">Cm c5</strain>
    </source>
</reference>
<dbReference type="KEGG" id="ccro:CMC5_083270"/>
<evidence type="ECO:0000313" key="2">
    <source>
        <dbReference type="EMBL" id="AKT44088.1"/>
    </source>
</evidence>
<dbReference type="EMBL" id="CP012159">
    <property type="protein sequence ID" value="AKT44088.1"/>
    <property type="molecule type" value="Genomic_DNA"/>
</dbReference>
<evidence type="ECO:0000259" key="1">
    <source>
        <dbReference type="PROSITE" id="PS50006"/>
    </source>
</evidence>
<dbReference type="Gene3D" id="2.60.200.20">
    <property type="match status" value="1"/>
</dbReference>